<comment type="caution">
    <text evidence="2">The sequence shown here is derived from an EMBL/GenBank/DDBJ whole genome shotgun (WGS) entry which is preliminary data.</text>
</comment>
<evidence type="ECO:0000313" key="3">
    <source>
        <dbReference type="Proteomes" id="UP000556084"/>
    </source>
</evidence>
<dbReference type="EMBL" id="JACHJH010000001">
    <property type="protein sequence ID" value="MBB4891156.1"/>
    <property type="molecule type" value="Genomic_DNA"/>
</dbReference>
<dbReference type="AlphaFoldDB" id="A0A7W7PHK2"/>
<keyword evidence="3" id="KW-1185">Reference proteome</keyword>
<feature type="compositionally biased region" description="Low complexity" evidence="1">
    <location>
        <begin position="33"/>
        <end position="43"/>
    </location>
</feature>
<sequence length="152" mass="15535">MKLRHIRPAAVSGFAILALTGAGGIGCSGDPGGQASSGSSASPTTESANSADDARDPKKDVDISDCAYTDKRGITATLTATDTSATMTYTYNVTVKFTAPDGTPVATQEPSLPYVRPGRMDTLDIAAPYTPKAGASTKGVKCEITQVTRTTG</sequence>
<dbReference type="Proteomes" id="UP000556084">
    <property type="component" value="Unassembled WGS sequence"/>
</dbReference>
<feature type="compositionally biased region" description="Basic and acidic residues" evidence="1">
    <location>
        <begin position="52"/>
        <end position="61"/>
    </location>
</feature>
<dbReference type="RefSeq" id="WP_184345798.1">
    <property type="nucleotide sequence ID" value="NZ_JACHJH010000001.1"/>
</dbReference>
<evidence type="ECO:0008006" key="4">
    <source>
        <dbReference type="Google" id="ProtNLM"/>
    </source>
</evidence>
<name>A0A7W7PHK2_9ACTN</name>
<organism evidence="2 3">
    <name type="scientific">Streptomyces olivoverticillatus</name>
    <dbReference type="NCBI Taxonomy" id="66427"/>
    <lineage>
        <taxon>Bacteria</taxon>
        <taxon>Bacillati</taxon>
        <taxon>Actinomycetota</taxon>
        <taxon>Actinomycetes</taxon>
        <taxon>Kitasatosporales</taxon>
        <taxon>Streptomycetaceae</taxon>
        <taxon>Streptomyces</taxon>
    </lineage>
</organism>
<proteinExistence type="predicted"/>
<evidence type="ECO:0000256" key="1">
    <source>
        <dbReference type="SAM" id="MobiDB-lite"/>
    </source>
</evidence>
<feature type="region of interest" description="Disordered" evidence="1">
    <location>
        <begin position="30"/>
        <end position="61"/>
    </location>
</feature>
<reference evidence="2 3" key="1">
    <citation type="submission" date="2020-08" db="EMBL/GenBank/DDBJ databases">
        <title>Genomic Encyclopedia of Type Strains, Phase III (KMG-III): the genomes of soil and plant-associated and newly described type strains.</title>
        <authorList>
            <person name="Whitman W."/>
        </authorList>
    </citation>
    <scope>NUCLEOTIDE SEQUENCE [LARGE SCALE GENOMIC DNA]</scope>
    <source>
        <strain evidence="2 3">CECT 3266</strain>
    </source>
</reference>
<protein>
    <recommendedName>
        <fullName evidence="4">Lipoprotein</fullName>
    </recommendedName>
</protein>
<evidence type="ECO:0000313" key="2">
    <source>
        <dbReference type="EMBL" id="MBB4891156.1"/>
    </source>
</evidence>
<dbReference type="PROSITE" id="PS51257">
    <property type="entry name" value="PROKAR_LIPOPROTEIN"/>
    <property type="match status" value="1"/>
</dbReference>
<gene>
    <name evidence="2" type="ORF">FHS39_000156</name>
</gene>
<accession>A0A7W7PHK2</accession>